<dbReference type="Proteomes" id="UP000235392">
    <property type="component" value="Unassembled WGS sequence"/>
</dbReference>
<dbReference type="AlphaFoldDB" id="A0A2N5V0X3"/>
<feature type="chain" id="PRO_5014736759" description="Secreted protein" evidence="1">
    <location>
        <begin position="21"/>
        <end position="161"/>
    </location>
</feature>
<sequence length="161" mass="16673">MLASLMGLFITSIELSATSSLLVSIVSLLPKVTKPPPTSDSTGKLDPESLAVSMVSVLPKVTKSLLSSPLTSDSAGKSDPESLAVLMIIYTTGALGCPWDGPEWMSMGRSGSATVYGKNLVQSHFSPGSIKTSGKSVSMAAKPDSLWAANLKHAIHVPSSN</sequence>
<gene>
    <name evidence="2" type="ORF">PCASD_08289</name>
</gene>
<reference evidence="2 3" key="1">
    <citation type="submission" date="2017-11" db="EMBL/GenBank/DDBJ databases">
        <title>De novo assembly and phasing of dikaryotic genomes from two isolates of Puccinia coronata f. sp. avenae, the causal agent of oat crown rust.</title>
        <authorList>
            <person name="Miller M.E."/>
            <person name="Zhang Y."/>
            <person name="Omidvar V."/>
            <person name="Sperschneider J."/>
            <person name="Schwessinger B."/>
            <person name="Raley C."/>
            <person name="Palmer J.M."/>
            <person name="Garnica D."/>
            <person name="Upadhyaya N."/>
            <person name="Rathjen J."/>
            <person name="Taylor J.M."/>
            <person name="Park R.F."/>
            <person name="Dodds P.N."/>
            <person name="Hirsch C.D."/>
            <person name="Kianian S.F."/>
            <person name="Figueroa M."/>
        </authorList>
    </citation>
    <scope>NUCLEOTIDE SEQUENCE [LARGE SCALE GENOMIC DNA]</scope>
    <source>
        <strain evidence="2">12SD80</strain>
    </source>
</reference>
<proteinExistence type="predicted"/>
<feature type="signal peptide" evidence="1">
    <location>
        <begin position="1"/>
        <end position="20"/>
    </location>
</feature>
<keyword evidence="1" id="KW-0732">Signal</keyword>
<evidence type="ECO:0000313" key="2">
    <source>
        <dbReference type="EMBL" id="PLW43662.1"/>
    </source>
</evidence>
<protein>
    <recommendedName>
        <fullName evidence="4">Secreted protein</fullName>
    </recommendedName>
</protein>
<evidence type="ECO:0000256" key="1">
    <source>
        <dbReference type="SAM" id="SignalP"/>
    </source>
</evidence>
<name>A0A2N5V0X3_9BASI</name>
<dbReference type="EMBL" id="PGCI01000065">
    <property type="protein sequence ID" value="PLW43662.1"/>
    <property type="molecule type" value="Genomic_DNA"/>
</dbReference>
<evidence type="ECO:0008006" key="4">
    <source>
        <dbReference type="Google" id="ProtNLM"/>
    </source>
</evidence>
<organism evidence="2 3">
    <name type="scientific">Puccinia coronata f. sp. avenae</name>
    <dbReference type="NCBI Taxonomy" id="200324"/>
    <lineage>
        <taxon>Eukaryota</taxon>
        <taxon>Fungi</taxon>
        <taxon>Dikarya</taxon>
        <taxon>Basidiomycota</taxon>
        <taxon>Pucciniomycotina</taxon>
        <taxon>Pucciniomycetes</taxon>
        <taxon>Pucciniales</taxon>
        <taxon>Pucciniaceae</taxon>
        <taxon>Puccinia</taxon>
    </lineage>
</organism>
<accession>A0A2N5V0X3</accession>
<comment type="caution">
    <text evidence="2">The sequence shown here is derived from an EMBL/GenBank/DDBJ whole genome shotgun (WGS) entry which is preliminary data.</text>
</comment>
<evidence type="ECO:0000313" key="3">
    <source>
        <dbReference type="Proteomes" id="UP000235392"/>
    </source>
</evidence>